<dbReference type="EMBL" id="JACHWZ010000001">
    <property type="protein sequence ID" value="MBB3059239.1"/>
    <property type="molecule type" value="Genomic_DNA"/>
</dbReference>
<proteinExistence type="predicted"/>
<feature type="compositionally biased region" description="Basic and acidic residues" evidence="2">
    <location>
        <begin position="220"/>
        <end position="236"/>
    </location>
</feature>
<evidence type="ECO:0000313" key="3">
    <source>
        <dbReference type="EMBL" id="MBB3059239.1"/>
    </source>
</evidence>
<dbReference type="AlphaFoldDB" id="A0A7W4W7X3"/>
<evidence type="ECO:0000256" key="1">
    <source>
        <dbReference type="SAM" id="Coils"/>
    </source>
</evidence>
<sequence length="630" mass="71772">MFMRKPISQEEASRIRQTLLESGESVASINVKEGASPPSRRDLIINYSPKANKAFSEYERKFPIKGFRPGTPTHQRKASERILSTIQDPSHRYTNLCWELYRLAVVEYIRDTDKSLYGLLQVDLEEAEEQAAMHVMLEASLTWSVSTEVLFEFYDLFGLKDNDYLIQETKKLKNGASDVLLDVIRDDHRKIDQLVANVEQGQFAVESLQARIKELEAQFEAKPEPKPAQPRLEKSSSSEQQVKQLEQQIVAIQQEIANTQAHCASKHSPNAEVINERLHIGLSRVDAELIGVRKTLQMLRATTREMKISIESLEAQMEAVNTRIDELPLGESMPGPALVSFSTPKAPKGSTKLTSEDQFTAHYTLTLGKEYHLYVDTLQSYIYHKLFLESPIVILENRELLDAWVSTLGWRKQCLSLIASPHWLSENDWASGVNALLESSFTPRFIIIELFDVALVQCYLLPFLHRFNEMAKRSPSLHKLFLVSSEPNILNGYPDILRYGVAIPANDMENHKARLKTFKTYIEEVRVGFDSNGNTFVPLKLVEQWRLAPDVSSDLAEIWRASDQQPIPRETQYLAQRLNASLKERMGPSEALLASIYHTAKLWCRAKHGEEDAESMFELALIEAGDKYAY</sequence>
<accession>A0A7W4W7X3</accession>
<reference evidence="3 4" key="1">
    <citation type="submission" date="2020-08" db="EMBL/GenBank/DDBJ databases">
        <title>Genomic Encyclopedia of Type Strains, Phase III (KMG-III): the genomes of soil and plant-associated and newly described type strains.</title>
        <authorList>
            <person name="Whitman W."/>
        </authorList>
    </citation>
    <scope>NUCLEOTIDE SEQUENCE [LARGE SCALE GENOMIC DNA]</scope>
    <source>
        <strain evidence="3 4">CECT 8799</strain>
    </source>
</reference>
<comment type="caution">
    <text evidence="3">The sequence shown here is derived from an EMBL/GenBank/DDBJ whole genome shotgun (WGS) entry which is preliminary data.</text>
</comment>
<feature type="region of interest" description="Disordered" evidence="2">
    <location>
        <begin position="220"/>
        <end position="240"/>
    </location>
</feature>
<evidence type="ECO:0000313" key="4">
    <source>
        <dbReference type="Proteomes" id="UP000535937"/>
    </source>
</evidence>
<protein>
    <submittedName>
        <fullName evidence="3">Uncharacterized small protein (DUF1192 family)</fullName>
    </submittedName>
</protein>
<feature type="coiled-coil region" evidence="1">
    <location>
        <begin position="296"/>
        <end position="323"/>
    </location>
</feature>
<dbReference type="Proteomes" id="UP000535937">
    <property type="component" value="Unassembled WGS sequence"/>
</dbReference>
<keyword evidence="1" id="KW-0175">Coiled coil</keyword>
<dbReference type="RefSeq" id="WP_183455532.1">
    <property type="nucleotide sequence ID" value="NZ_JACHWZ010000001.1"/>
</dbReference>
<keyword evidence="4" id="KW-1185">Reference proteome</keyword>
<gene>
    <name evidence="3" type="ORF">FHS09_000040</name>
</gene>
<organism evidence="3 4">
    <name type="scientific">Microbulbifer rhizosphaerae</name>
    <dbReference type="NCBI Taxonomy" id="1562603"/>
    <lineage>
        <taxon>Bacteria</taxon>
        <taxon>Pseudomonadati</taxon>
        <taxon>Pseudomonadota</taxon>
        <taxon>Gammaproteobacteria</taxon>
        <taxon>Cellvibrionales</taxon>
        <taxon>Microbulbiferaceae</taxon>
        <taxon>Microbulbifer</taxon>
    </lineage>
</organism>
<name>A0A7W4W7X3_9GAMM</name>
<evidence type="ECO:0000256" key="2">
    <source>
        <dbReference type="SAM" id="MobiDB-lite"/>
    </source>
</evidence>